<dbReference type="PANTHER" id="PTHR33148:SF3">
    <property type="entry name" value="DUF4228 DOMAIN PROTEIN"/>
    <property type="match status" value="1"/>
</dbReference>
<evidence type="ECO:0000313" key="3">
    <source>
        <dbReference type="Proteomes" id="UP001627284"/>
    </source>
</evidence>
<feature type="non-terminal residue" evidence="2">
    <location>
        <position position="1"/>
    </location>
</feature>
<dbReference type="Pfam" id="PF14009">
    <property type="entry name" value="PADRE"/>
    <property type="match status" value="1"/>
</dbReference>
<dbReference type="Proteomes" id="UP001627284">
    <property type="component" value="Unassembled WGS sequence"/>
</dbReference>
<feature type="region of interest" description="Disordered" evidence="1">
    <location>
        <begin position="1"/>
        <end position="31"/>
    </location>
</feature>
<gene>
    <name evidence="2" type="ORF">AABB24_029507</name>
</gene>
<evidence type="ECO:0000313" key="2">
    <source>
        <dbReference type="EMBL" id="KAL3336860.1"/>
    </source>
</evidence>
<evidence type="ECO:0000256" key="1">
    <source>
        <dbReference type="SAM" id="MobiDB-lite"/>
    </source>
</evidence>
<organism evidence="2 3">
    <name type="scientific">Solanum stoloniferum</name>
    <dbReference type="NCBI Taxonomy" id="62892"/>
    <lineage>
        <taxon>Eukaryota</taxon>
        <taxon>Viridiplantae</taxon>
        <taxon>Streptophyta</taxon>
        <taxon>Embryophyta</taxon>
        <taxon>Tracheophyta</taxon>
        <taxon>Spermatophyta</taxon>
        <taxon>Magnoliopsida</taxon>
        <taxon>eudicotyledons</taxon>
        <taxon>Gunneridae</taxon>
        <taxon>Pentapetalae</taxon>
        <taxon>asterids</taxon>
        <taxon>lamiids</taxon>
        <taxon>Solanales</taxon>
        <taxon>Solanaceae</taxon>
        <taxon>Solanoideae</taxon>
        <taxon>Solaneae</taxon>
        <taxon>Solanum</taxon>
    </lineage>
</organism>
<comment type="caution">
    <text evidence="2">The sequence shown here is derived from an EMBL/GenBank/DDBJ whole genome shotgun (WGS) entry which is preliminary data.</text>
</comment>
<sequence length="264" mass="29819">NKAQPFNKYQTRNRNKTKKANMGNSLGRKKTAKVMKIDGQTMKFKTPVYANEVLKNYPSMVLLESEEVKHFGVRAKPLEPQQELKSKRLYFLVELPKFPEEKNKNPRRVRSGIQMSAKDRLETLMLARRSASDLTIMKPASVMMSEEYSSSFALGPLNGVGPQAQPVRLKLRLPKAEVEKLMMQSKDGSDVGEKIMKLCMNSNNDGVQADLFQSKSGPLIEEEQSQWKKNNGGILIKKGIRSREKRVGFLPITEGEIQLAMTAS</sequence>
<dbReference type="PANTHER" id="PTHR33148">
    <property type="entry name" value="PLASTID MOVEMENT IMPAIRED PROTEIN-RELATED"/>
    <property type="match status" value="1"/>
</dbReference>
<dbReference type="InterPro" id="IPR025322">
    <property type="entry name" value="PADRE_dom"/>
</dbReference>
<dbReference type="AlphaFoldDB" id="A0ABD2RYW1"/>
<accession>A0ABD2RYW1</accession>
<keyword evidence="3" id="KW-1185">Reference proteome</keyword>
<feature type="compositionally biased region" description="Polar residues" evidence="1">
    <location>
        <begin position="1"/>
        <end position="10"/>
    </location>
</feature>
<protein>
    <submittedName>
        <fullName evidence="2">Uncharacterized protein</fullName>
    </submittedName>
</protein>
<proteinExistence type="predicted"/>
<dbReference type="EMBL" id="JBJKTR010000017">
    <property type="protein sequence ID" value="KAL3336860.1"/>
    <property type="molecule type" value="Genomic_DNA"/>
</dbReference>
<name>A0ABD2RYW1_9SOLN</name>
<reference evidence="2 3" key="1">
    <citation type="submission" date="2024-05" db="EMBL/GenBank/DDBJ databases">
        <title>De novo assembly of an allotetraploid wild potato.</title>
        <authorList>
            <person name="Hosaka A.J."/>
        </authorList>
    </citation>
    <scope>NUCLEOTIDE SEQUENCE [LARGE SCALE GENOMIC DNA]</scope>
    <source>
        <tissue evidence="2">Young leaves</tissue>
    </source>
</reference>